<dbReference type="AlphaFoldDB" id="A0A6C0CQR1"/>
<sequence>MSVAIVTREATMRSVCPFSSQVIYPGDRITKYTQQQHDAFIASIKTRLPDHLINAIIYSSNGVNTKIGRWGLDAHTNWLAKKSSSGRTIKPVLKQEHRSFVAGSGFSGCDQYDRGYNRGQGAGVTPINNNADLKNFVVDDTQVDYDLSLQPDEEFRYCEEEWNDDETSDEEDEWSCDSDEE</sequence>
<evidence type="ECO:0000313" key="2">
    <source>
        <dbReference type="EMBL" id="QHT06557.1"/>
    </source>
</evidence>
<dbReference type="EMBL" id="MN739470">
    <property type="protein sequence ID" value="QHT06557.1"/>
    <property type="molecule type" value="Genomic_DNA"/>
</dbReference>
<feature type="region of interest" description="Disordered" evidence="1">
    <location>
        <begin position="160"/>
        <end position="181"/>
    </location>
</feature>
<proteinExistence type="predicted"/>
<name>A0A6C0CQR1_9ZZZZ</name>
<accession>A0A6C0CQR1</accession>
<reference evidence="2" key="1">
    <citation type="journal article" date="2020" name="Nature">
        <title>Giant virus diversity and host interactions through global metagenomics.</title>
        <authorList>
            <person name="Schulz F."/>
            <person name="Roux S."/>
            <person name="Paez-Espino D."/>
            <person name="Jungbluth S."/>
            <person name="Walsh D.A."/>
            <person name="Denef V.J."/>
            <person name="McMahon K.D."/>
            <person name="Konstantinidis K.T."/>
            <person name="Eloe-Fadrosh E.A."/>
            <person name="Kyrpides N.C."/>
            <person name="Woyke T."/>
        </authorList>
    </citation>
    <scope>NUCLEOTIDE SEQUENCE</scope>
    <source>
        <strain evidence="2">GVMAG-M-3300021425-30</strain>
    </source>
</reference>
<organism evidence="2">
    <name type="scientific">viral metagenome</name>
    <dbReference type="NCBI Taxonomy" id="1070528"/>
    <lineage>
        <taxon>unclassified sequences</taxon>
        <taxon>metagenomes</taxon>
        <taxon>organismal metagenomes</taxon>
    </lineage>
</organism>
<protein>
    <submittedName>
        <fullName evidence="2">Uncharacterized protein</fullName>
    </submittedName>
</protein>
<evidence type="ECO:0000256" key="1">
    <source>
        <dbReference type="SAM" id="MobiDB-lite"/>
    </source>
</evidence>